<reference evidence="2 3" key="1">
    <citation type="submission" date="2019-10" db="EMBL/GenBank/DDBJ databases">
        <title>The Genome Sequence of Clostridium tarantellae Isolated from Fish Brain.</title>
        <authorList>
            <person name="Bano L."/>
            <person name="Kiel M."/>
            <person name="Sales G."/>
            <person name="Doxey A.C."/>
            <person name="Mansfield M.J."/>
            <person name="Schiavone M."/>
            <person name="Rossetto O."/>
            <person name="Pirazzini M."/>
            <person name="Dobrindt U."/>
            <person name="Montecucco C."/>
        </authorList>
    </citation>
    <scope>NUCLEOTIDE SEQUENCE [LARGE SCALE GENOMIC DNA]</scope>
    <source>
        <strain evidence="2 3">DSM 3997</strain>
    </source>
</reference>
<sequence>MYCVCSNKNNYEVISLCDLKKFTAENGPFNNSAWIESSVGDVLILDCNKPNIEKIEKVFVTVNITTTKIIQTPISSTLNSEGIILTGKKLLIDGFICSKIVYTSLTKEQSVYSSDFTIPFCTYIVLEKNTNTFNDKYCIKICIEDVFLSIIDCKTIFQNVTLFLLAKKTFLTCPNIQPSKENCSITNIQQPPPPPPPDTLINNIILNDLNDDSVIIISFNKVNMTILVDSTGRVTDINGGLNYFRFTLYKPDGLTEKITNKLVGNSNGMNFSNNISNTKFQNGDIIKLQYEENSKVIITNFPNTSTPIYIPKNTEESFVITKNGLVAYIPTTTIPTITIPTITTPIVTLSNEILIVNSNNTQVSKVGFDMTNNRLLVTSFGTQIVNPDNRAMILFYLRDSSTGAIKYSSFISSNQNASQFVADLNHKIFNLNDFIELGVYSVETAKVTNFPMQGTTHTVDTTTQFEKTSTEFFQITSTKLQAISPQVLSPPSKLPNNIEYVFTTSLGIFDIFFNTLSKTLYANLTPSGLSSGPFTLKLIDKDQTTIVEKNINPSDRDVAPFIYEISNLFFDFHQVLELTFDSSKTEIIVHDIPKKGDIYVSSNDTEYFEITPSGLVPYTPPPPLNTLPNEILIINSNNIQVSKVGFDMTNNRLLVTSFGAQIVNLDNRAMILFYLRDGSTGAIKHSSFIPSNQNASQFVADLNHKIFNLNDFIELGVYNVGTAKVTNFPMQGATHIIDTTTQIEKTSTEFFQITSTKLQSINPQTLPNPSKLQNNIEYVFTTSLGIFDIFFNTLSKTLYANLTPSGLSPGTFSLKLIDKNQKTIIEKNIAPSDTDVVPFIYKISNLFFEFNQVLELKFDSSKTEIIVNDIPNKGDIYVSSADTEYFEITPTGLTLYKPSPITL</sequence>
<dbReference type="Proteomes" id="UP000430345">
    <property type="component" value="Unassembled WGS sequence"/>
</dbReference>
<proteinExistence type="predicted"/>
<dbReference type="Pfam" id="PF12673">
    <property type="entry name" value="SipL"/>
    <property type="match status" value="1"/>
</dbReference>
<keyword evidence="3" id="KW-1185">Reference proteome</keyword>
<evidence type="ECO:0000259" key="1">
    <source>
        <dbReference type="Pfam" id="PF12673"/>
    </source>
</evidence>
<comment type="caution">
    <text evidence="2">The sequence shown here is derived from an EMBL/GenBank/DDBJ whole genome shotgun (WGS) entry which is preliminary data.</text>
</comment>
<evidence type="ECO:0000313" key="2">
    <source>
        <dbReference type="EMBL" id="MPQ44249.1"/>
    </source>
</evidence>
<dbReference type="AlphaFoldDB" id="A0A6I1MVP4"/>
<dbReference type="OrthoDB" id="1946582at2"/>
<accession>A0A6I1MVP4</accession>
<dbReference type="InterPro" id="IPR024300">
    <property type="entry name" value="SipL_SPOCS_dom"/>
</dbReference>
<dbReference type="RefSeq" id="WP_152890558.1">
    <property type="nucleotide sequence ID" value="NZ_WHJC01000177.1"/>
</dbReference>
<protein>
    <submittedName>
        <fullName evidence="2">DUF3794 domain-containing protein</fullName>
    </submittedName>
</protein>
<gene>
    <name evidence="2" type="ORF">GBZ86_10810</name>
</gene>
<name>A0A6I1MVP4_9CLOT</name>
<evidence type="ECO:0000313" key="3">
    <source>
        <dbReference type="Proteomes" id="UP000430345"/>
    </source>
</evidence>
<organism evidence="2 3">
    <name type="scientific">Clostridium tarantellae</name>
    <dbReference type="NCBI Taxonomy" id="39493"/>
    <lineage>
        <taxon>Bacteria</taxon>
        <taxon>Bacillati</taxon>
        <taxon>Bacillota</taxon>
        <taxon>Clostridia</taxon>
        <taxon>Eubacteriales</taxon>
        <taxon>Clostridiaceae</taxon>
        <taxon>Clostridium</taxon>
    </lineage>
</organism>
<feature type="domain" description="SipL SPOCS" evidence="1">
    <location>
        <begin position="51"/>
        <end position="151"/>
    </location>
</feature>
<dbReference type="EMBL" id="WHJC01000177">
    <property type="protein sequence ID" value="MPQ44249.1"/>
    <property type="molecule type" value="Genomic_DNA"/>
</dbReference>